<keyword evidence="13" id="KW-0732">Signal</keyword>
<organism evidence="14">
    <name type="scientific">Tetraselmis sp. GSL018</name>
    <dbReference type="NCBI Taxonomy" id="582737"/>
    <lineage>
        <taxon>Eukaryota</taxon>
        <taxon>Viridiplantae</taxon>
        <taxon>Chlorophyta</taxon>
        <taxon>core chlorophytes</taxon>
        <taxon>Chlorodendrophyceae</taxon>
        <taxon>Chlorodendrales</taxon>
        <taxon>Chlorodendraceae</taxon>
        <taxon>Tetraselmis</taxon>
    </lineage>
</organism>
<reference evidence="14" key="1">
    <citation type="submission" date="2014-05" db="EMBL/GenBank/DDBJ databases">
        <title>The transcriptome of the halophilic microalga Tetraselmis sp. GSL018 isolated from the Great Salt Lake, Utah.</title>
        <authorList>
            <person name="Jinkerson R.E."/>
            <person name="D'Adamo S."/>
            <person name="Posewitz M.C."/>
        </authorList>
    </citation>
    <scope>NUCLEOTIDE SEQUENCE</scope>
    <source>
        <strain evidence="14">GSL018</strain>
    </source>
</reference>
<dbReference type="InterPro" id="IPR050943">
    <property type="entry name" value="Glycosyltr_29_Sialyltrsf"/>
</dbReference>
<evidence type="ECO:0000313" key="14">
    <source>
        <dbReference type="EMBL" id="JAC68255.1"/>
    </source>
</evidence>
<dbReference type="Pfam" id="PF00777">
    <property type="entry name" value="Glyco_transf_29"/>
    <property type="match status" value="1"/>
</dbReference>
<dbReference type="AlphaFoldDB" id="A0A061RC82"/>
<evidence type="ECO:0000256" key="8">
    <source>
        <dbReference type="ARBA" id="ARBA00023034"/>
    </source>
</evidence>
<feature type="transmembrane region" description="Helical" evidence="12">
    <location>
        <begin position="23"/>
        <end position="42"/>
    </location>
</feature>
<proteinExistence type="inferred from homology"/>
<gene>
    <name evidence="14" type="ORF">TSPGSL018_9160</name>
</gene>
<dbReference type="PANTHER" id="PTHR11987">
    <property type="entry name" value="ALPHA-2,8-SIALYLTRANSFERASE"/>
    <property type="match status" value="1"/>
</dbReference>
<feature type="compositionally biased region" description="Gly residues" evidence="11">
    <location>
        <begin position="166"/>
        <end position="177"/>
    </location>
</feature>
<feature type="signal peptide" evidence="13">
    <location>
        <begin position="1"/>
        <end position="25"/>
    </location>
</feature>
<feature type="region of interest" description="Disordered" evidence="11">
    <location>
        <begin position="143"/>
        <end position="209"/>
    </location>
</feature>
<dbReference type="PANTHER" id="PTHR11987:SF36">
    <property type="entry name" value="SIA-ALPHA-2,3-GAL-BETA-1,4-GLCNAC-R:ALPHA 2,8-SIALYLTRANSFERASE"/>
    <property type="match status" value="1"/>
</dbReference>
<keyword evidence="6" id="KW-0735">Signal-anchor</keyword>
<evidence type="ECO:0000256" key="7">
    <source>
        <dbReference type="ARBA" id="ARBA00022989"/>
    </source>
</evidence>
<evidence type="ECO:0000256" key="13">
    <source>
        <dbReference type="SAM" id="SignalP"/>
    </source>
</evidence>
<evidence type="ECO:0000256" key="9">
    <source>
        <dbReference type="ARBA" id="ARBA00023136"/>
    </source>
</evidence>
<evidence type="ECO:0000256" key="5">
    <source>
        <dbReference type="ARBA" id="ARBA00022692"/>
    </source>
</evidence>
<evidence type="ECO:0000256" key="10">
    <source>
        <dbReference type="ARBA" id="ARBA00023180"/>
    </source>
</evidence>
<dbReference type="InterPro" id="IPR001675">
    <property type="entry name" value="Glyco_trans_29"/>
</dbReference>
<evidence type="ECO:0000256" key="3">
    <source>
        <dbReference type="ARBA" id="ARBA00022676"/>
    </source>
</evidence>
<dbReference type="GO" id="GO:0000139">
    <property type="term" value="C:Golgi membrane"/>
    <property type="evidence" value="ECO:0007669"/>
    <property type="project" value="UniProtKB-SubCell"/>
</dbReference>
<comment type="subcellular location">
    <subcellularLocation>
        <location evidence="1">Golgi apparatus membrane</location>
        <topology evidence="1">Single-pass type II membrane protein</topology>
    </subcellularLocation>
</comment>
<dbReference type="CDD" id="cd19952">
    <property type="entry name" value="GT29"/>
    <property type="match status" value="1"/>
</dbReference>
<dbReference type="InterPro" id="IPR038578">
    <property type="entry name" value="GT29-like_sf"/>
</dbReference>
<evidence type="ECO:0000256" key="6">
    <source>
        <dbReference type="ARBA" id="ARBA00022968"/>
    </source>
</evidence>
<keyword evidence="7 12" id="KW-1133">Transmembrane helix</keyword>
<keyword evidence="8" id="KW-0333">Golgi apparatus</keyword>
<keyword evidence="9 12" id="KW-0472">Membrane</keyword>
<feature type="region of interest" description="Disordered" evidence="11">
    <location>
        <begin position="229"/>
        <end position="258"/>
    </location>
</feature>
<dbReference type="Gene3D" id="3.90.1480.20">
    <property type="entry name" value="Glycosyl transferase family 29"/>
    <property type="match status" value="1"/>
</dbReference>
<evidence type="ECO:0000256" key="11">
    <source>
        <dbReference type="SAM" id="MobiDB-lite"/>
    </source>
</evidence>
<sequence>MGVLTSLGIAAAALVLHNPLMQVLSSALRGAGGFLYAASYWAEAHAGAARRQRPPGTPFSRGAGREGVAGKAARPRRRSALMLASILLVVAAVAFLSPSDPAGWVSRGGSGPAFQPQGLLPWERPRALSGSPTAPVQIRAELPGSGVSAGSLPGSARGGTSERGEGIAGGPGSIGGDPDGKAEEEEEAGSRGEEDPPKPGPRPKPEKSMAGVDISDAALDMDNAASDVDPAEAAAGEPREGDREPAAEEGEEDEEGGGKDLVFEQSNLLCLQPANVAALTGAQFCSRGNPKVMGPMWTAAGPGQRNIPKDMQMELNALKDSSIFFPVPSVSRARAMSKVMASSRDAKEPQRRAGSGGGVRGDPLGSPRRGHGRRLSSDGAEGRSRDLLSQLHLPRPAGGTEQRKSAQAAEADVREKQAFERTLGRMKDVLQDAQGFLSKLRRDAAAEGREVDRDTFIHQGNINDLRFDENATEALRPMLPVDENKAHEGHRFRTCAVVGNSGIARLTAFGSDIDAHEAVFRMNQAPATNGCQLYVGGRTTVRLLNARWLHKLAHGTMRHLPLERGVTALITRYDAREVRRLLQQLNTTGRSDVKVRLMSQALKARAQKLLQYFRFYLMAFKGFRDGSGISPSTGLLAILSAMQMCEQVTLYAFGLWRQHSHRAAERQRMYHYFHSLYGKKEVDADAHSMDAERMLFKFMNEAGLVSMCSFKNRDGTGDGWELERKGIQSNA</sequence>
<dbReference type="GO" id="GO:0008373">
    <property type="term" value="F:sialyltransferase activity"/>
    <property type="evidence" value="ECO:0007669"/>
    <property type="project" value="InterPro"/>
</dbReference>
<feature type="region of interest" description="Disordered" evidence="11">
    <location>
        <begin position="336"/>
        <end position="415"/>
    </location>
</feature>
<evidence type="ECO:0000256" key="12">
    <source>
        <dbReference type="SAM" id="Phobius"/>
    </source>
</evidence>
<keyword evidence="10" id="KW-0325">Glycoprotein</keyword>
<name>A0A061RC82_9CHLO</name>
<dbReference type="EMBL" id="GBEZ01018154">
    <property type="protein sequence ID" value="JAC68255.1"/>
    <property type="molecule type" value="Transcribed_RNA"/>
</dbReference>
<feature type="region of interest" description="Disordered" evidence="11">
    <location>
        <begin position="49"/>
        <end position="71"/>
    </location>
</feature>
<comment type="similarity">
    <text evidence="2">Belongs to the glycosyltransferase 29 family.</text>
</comment>
<evidence type="ECO:0000256" key="4">
    <source>
        <dbReference type="ARBA" id="ARBA00022679"/>
    </source>
</evidence>
<keyword evidence="3 14" id="KW-0328">Glycosyltransferase</keyword>
<keyword evidence="5 12" id="KW-0812">Transmembrane</keyword>
<evidence type="ECO:0000256" key="2">
    <source>
        <dbReference type="ARBA" id="ARBA00006003"/>
    </source>
</evidence>
<feature type="compositionally biased region" description="Basic and acidic residues" evidence="11">
    <location>
        <begin position="188"/>
        <end position="207"/>
    </location>
</feature>
<feature type="transmembrane region" description="Helical" evidence="12">
    <location>
        <begin position="80"/>
        <end position="97"/>
    </location>
</feature>
<keyword evidence="4 14" id="KW-0808">Transferase</keyword>
<feature type="chain" id="PRO_5030002176" evidence="13">
    <location>
        <begin position="26"/>
        <end position="731"/>
    </location>
</feature>
<feature type="compositionally biased region" description="Basic and acidic residues" evidence="11">
    <location>
        <begin position="237"/>
        <end position="246"/>
    </location>
</feature>
<accession>A0A061RC82</accession>
<evidence type="ECO:0000256" key="1">
    <source>
        <dbReference type="ARBA" id="ARBA00004323"/>
    </source>
</evidence>
<protein>
    <submittedName>
        <fullName evidence="14">Cmp-n-acetylneuraminate-beta-galactosamide-alpha--sialyltransferase 1</fullName>
    </submittedName>
</protein>